<evidence type="ECO:0000313" key="2">
    <source>
        <dbReference type="EMBL" id="OLS02729.1"/>
    </source>
</evidence>
<sequence>MKNKKEILKKIIEISFMLEIALSFFLIIGIIVGMKDIFSYLVDIYKTSAVETYDVFKQFLAHILLLVVGIELILMLVSHSIDSIIEFILFVIARKMLVHAETMLELFLGTISIAVLFLTIKLFAAKKDIIKYDD</sequence>
<feature type="transmembrane region" description="Helical" evidence="1">
    <location>
        <begin position="12"/>
        <end position="32"/>
    </location>
</feature>
<organism evidence="2 3">
    <name type="scientific">Tissierella creatinophila DSM 6911</name>
    <dbReference type="NCBI Taxonomy" id="1123403"/>
    <lineage>
        <taxon>Bacteria</taxon>
        <taxon>Bacillati</taxon>
        <taxon>Bacillota</taxon>
        <taxon>Tissierellia</taxon>
        <taxon>Tissierellales</taxon>
        <taxon>Tissierellaceae</taxon>
        <taxon>Tissierella</taxon>
    </lineage>
</organism>
<dbReference type="RefSeq" id="WP_075726345.1">
    <property type="nucleotide sequence ID" value="NZ_LTDM01000020.1"/>
</dbReference>
<dbReference type="AlphaFoldDB" id="A0A1U7M684"/>
<dbReference type="Proteomes" id="UP000186112">
    <property type="component" value="Unassembled WGS sequence"/>
</dbReference>
<reference evidence="2 3" key="1">
    <citation type="submission" date="2016-02" db="EMBL/GenBank/DDBJ databases">
        <title>Genome sequence of Tissierella creatinophila DSM 6911.</title>
        <authorList>
            <person name="Poehlein A."/>
            <person name="Daniel R."/>
        </authorList>
    </citation>
    <scope>NUCLEOTIDE SEQUENCE [LARGE SCALE GENOMIC DNA]</scope>
    <source>
        <strain evidence="2 3">DSM 6911</strain>
    </source>
</reference>
<protein>
    <submittedName>
        <fullName evidence="2">Uncharacterized protein</fullName>
    </submittedName>
</protein>
<keyword evidence="1" id="KW-1133">Transmembrane helix</keyword>
<accession>A0A1U7M684</accession>
<proteinExistence type="predicted"/>
<keyword evidence="1" id="KW-0472">Membrane</keyword>
<name>A0A1U7M684_TISCR</name>
<evidence type="ECO:0000313" key="3">
    <source>
        <dbReference type="Proteomes" id="UP000186112"/>
    </source>
</evidence>
<keyword evidence="3" id="KW-1185">Reference proteome</keyword>
<gene>
    <name evidence="2" type="ORF">TICRE_13200</name>
</gene>
<dbReference type="OrthoDB" id="1696956at2"/>
<feature type="transmembrane region" description="Helical" evidence="1">
    <location>
        <begin position="106"/>
        <end position="124"/>
    </location>
</feature>
<comment type="caution">
    <text evidence="2">The sequence shown here is derived from an EMBL/GenBank/DDBJ whole genome shotgun (WGS) entry which is preliminary data.</text>
</comment>
<feature type="transmembrane region" description="Helical" evidence="1">
    <location>
        <begin position="59"/>
        <end position="77"/>
    </location>
</feature>
<keyword evidence="1" id="KW-0812">Transmembrane</keyword>
<dbReference type="EMBL" id="LTDM01000020">
    <property type="protein sequence ID" value="OLS02729.1"/>
    <property type="molecule type" value="Genomic_DNA"/>
</dbReference>
<evidence type="ECO:0000256" key="1">
    <source>
        <dbReference type="SAM" id="Phobius"/>
    </source>
</evidence>